<organism evidence="2 3">
    <name type="scientific">Caerostris darwini</name>
    <dbReference type="NCBI Taxonomy" id="1538125"/>
    <lineage>
        <taxon>Eukaryota</taxon>
        <taxon>Metazoa</taxon>
        <taxon>Ecdysozoa</taxon>
        <taxon>Arthropoda</taxon>
        <taxon>Chelicerata</taxon>
        <taxon>Arachnida</taxon>
        <taxon>Araneae</taxon>
        <taxon>Araneomorphae</taxon>
        <taxon>Entelegynae</taxon>
        <taxon>Araneoidea</taxon>
        <taxon>Araneidae</taxon>
        <taxon>Caerostris</taxon>
    </lineage>
</organism>
<keyword evidence="3" id="KW-1185">Reference proteome</keyword>
<sequence>MLFIMPQPSLFRLENNVLFIMPPPILFRHLCNLPRGSLPSEPGKASRSFPLFFFFLPPPLPPLQDASSLSGERIEAESASGLFPLTRIRDSGHRNELRILSTDPHTPAAHRFLTGPGERNGPDLT</sequence>
<feature type="region of interest" description="Disordered" evidence="1">
    <location>
        <begin position="101"/>
        <end position="125"/>
    </location>
</feature>
<dbReference type="EMBL" id="BPLQ01012583">
    <property type="protein sequence ID" value="GIY66377.1"/>
    <property type="molecule type" value="Genomic_DNA"/>
</dbReference>
<accession>A0AAV4V808</accession>
<evidence type="ECO:0000256" key="1">
    <source>
        <dbReference type="SAM" id="MobiDB-lite"/>
    </source>
</evidence>
<protein>
    <submittedName>
        <fullName evidence="2">Uncharacterized protein</fullName>
    </submittedName>
</protein>
<gene>
    <name evidence="2" type="ORF">CDAR_22571</name>
</gene>
<name>A0AAV4V808_9ARAC</name>
<reference evidence="2 3" key="1">
    <citation type="submission" date="2021-06" db="EMBL/GenBank/DDBJ databases">
        <title>Caerostris darwini draft genome.</title>
        <authorList>
            <person name="Kono N."/>
            <person name="Arakawa K."/>
        </authorList>
    </citation>
    <scope>NUCLEOTIDE SEQUENCE [LARGE SCALE GENOMIC DNA]</scope>
</reference>
<comment type="caution">
    <text evidence="2">The sequence shown here is derived from an EMBL/GenBank/DDBJ whole genome shotgun (WGS) entry which is preliminary data.</text>
</comment>
<dbReference type="AlphaFoldDB" id="A0AAV4V808"/>
<dbReference type="Proteomes" id="UP001054837">
    <property type="component" value="Unassembled WGS sequence"/>
</dbReference>
<evidence type="ECO:0000313" key="3">
    <source>
        <dbReference type="Proteomes" id="UP001054837"/>
    </source>
</evidence>
<proteinExistence type="predicted"/>
<evidence type="ECO:0000313" key="2">
    <source>
        <dbReference type="EMBL" id="GIY66377.1"/>
    </source>
</evidence>